<organism evidence="8 9">
    <name type="scientific">Apodospora peruviana</name>
    <dbReference type="NCBI Taxonomy" id="516989"/>
    <lineage>
        <taxon>Eukaryota</taxon>
        <taxon>Fungi</taxon>
        <taxon>Dikarya</taxon>
        <taxon>Ascomycota</taxon>
        <taxon>Pezizomycotina</taxon>
        <taxon>Sordariomycetes</taxon>
        <taxon>Sordariomycetidae</taxon>
        <taxon>Sordariales</taxon>
        <taxon>Lasiosphaeriaceae</taxon>
        <taxon>Apodospora</taxon>
    </lineage>
</organism>
<keyword evidence="4 6" id="KW-0472">Membrane</keyword>
<comment type="caution">
    <text evidence="8">The sequence shown here is derived from an EMBL/GenBank/DDBJ whole genome shotgun (WGS) entry which is preliminary data.</text>
</comment>
<gene>
    <name evidence="8" type="ORF">B0H66DRAFT_525228</name>
</gene>
<evidence type="ECO:0000256" key="4">
    <source>
        <dbReference type="ARBA" id="ARBA00023136"/>
    </source>
</evidence>
<keyword evidence="9" id="KW-1185">Reference proteome</keyword>
<dbReference type="Proteomes" id="UP001283341">
    <property type="component" value="Unassembled WGS sequence"/>
</dbReference>
<dbReference type="InterPro" id="IPR049326">
    <property type="entry name" value="Rhodopsin_dom_fungi"/>
</dbReference>
<keyword evidence="2 6" id="KW-0812">Transmembrane</keyword>
<protein>
    <recommendedName>
        <fullName evidence="7">Rhodopsin domain-containing protein</fullName>
    </recommendedName>
</protein>
<feature type="transmembrane region" description="Helical" evidence="6">
    <location>
        <begin position="17"/>
        <end position="37"/>
    </location>
</feature>
<evidence type="ECO:0000256" key="5">
    <source>
        <dbReference type="ARBA" id="ARBA00038359"/>
    </source>
</evidence>
<feature type="transmembrane region" description="Helical" evidence="6">
    <location>
        <begin position="205"/>
        <end position="227"/>
    </location>
</feature>
<dbReference type="InterPro" id="IPR052337">
    <property type="entry name" value="SAT4-like"/>
</dbReference>
<dbReference type="GO" id="GO:0016020">
    <property type="term" value="C:membrane"/>
    <property type="evidence" value="ECO:0007669"/>
    <property type="project" value="UniProtKB-SubCell"/>
</dbReference>
<evidence type="ECO:0000256" key="3">
    <source>
        <dbReference type="ARBA" id="ARBA00022989"/>
    </source>
</evidence>
<dbReference type="Pfam" id="PF20684">
    <property type="entry name" value="Fung_rhodopsin"/>
    <property type="match status" value="1"/>
</dbReference>
<dbReference type="PANTHER" id="PTHR33048:SF96">
    <property type="entry name" value="INTEGRAL MEMBRANE PROTEIN"/>
    <property type="match status" value="1"/>
</dbReference>
<comment type="subcellular location">
    <subcellularLocation>
        <location evidence="1">Membrane</location>
        <topology evidence="1">Multi-pass membrane protein</topology>
    </subcellularLocation>
</comment>
<sequence>MAADIPASLQARAHEMIVLYGVCLAMALFTTLLRCFTRLHLVKAFGFDDGCMLVATILYTAYIAVGIGGLTKVATQAESGVTAVELKEILLLWWICMLLYGAAMMLVKVSVGLLLLRVATARQHRGIIQSAIGFGVASLLSFFFLMLFQCHPVRLPTATDQEQGSCASDQAVIVTAYVGGLLNMATDIVLALLPGFIIWPLQMKVWTKVAVIFVMGLGCLTSAAVLVRSIHLHELLDAEGEQEVAELVAAVIWTTAEQCLGIIGGNLATLRPLGRLIVAWAATRYAALLGGGGSDVAVPQIPGTGTGAGTQHIELASWGPRPSASRSSPTFESRGGLVRAMPFCNN</sequence>
<reference evidence="8" key="1">
    <citation type="journal article" date="2023" name="Mol. Phylogenet. Evol.">
        <title>Genome-scale phylogeny and comparative genomics of the fungal order Sordariales.</title>
        <authorList>
            <person name="Hensen N."/>
            <person name="Bonometti L."/>
            <person name="Westerberg I."/>
            <person name="Brannstrom I.O."/>
            <person name="Guillou S."/>
            <person name="Cros-Aarteil S."/>
            <person name="Calhoun S."/>
            <person name="Haridas S."/>
            <person name="Kuo A."/>
            <person name="Mondo S."/>
            <person name="Pangilinan J."/>
            <person name="Riley R."/>
            <person name="LaButti K."/>
            <person name="Andreopoulos B."/>
            <person name="Lipzen A."/>
            <person name="Chen C."/>
            <person name="Yan M."/>
            <person name="Daum C."/>
            <person name="Ng V."/>
            <person name="Clum A."/>
            <person name="Steindorff A."/>
            <person name="Ohm R.A."/>
            <person name="Martin F."/>
            <person name="Silar P."/>
            <person name="Natvig D.O."/>
            <person name="Lalanne C."/>
            <person name="Gautier V."/>
            <person name="Ament-Velasquez S.L."/>
            <person name="Kruys A."/>
            <person name="Hutchinson M.I."/>
            <person name="Powell A.J."/>
            <person name="Barry K."/>
            <person name="Miller A.N."/>
            <person name="Grigoriev I.V."/>
            <person name="Debuchy R."/>
            <person name="Gladieux P."/>
            <person name="Hiltunen Thoren M."/>
            <person name="Johannesson H."/>
        </authorList>
    </citation>
    <scope>NUCLEOTIDE SEQUENCE</scope>
    <source>
        <strain evidence="8">CBS 118394</strain>
    </source>
</reference>
<dbReference type="EMBL" id="JAUEDM010000009">
    <property type="protein sequence ID" value="KAK3312211.1"/>
    <property type="molecule type" value="Genomic_DNA"/>
</dbReference>
<evidence type="ECO:0000256" key="1">
    <source>
        <dbReference type="ARBA" id="ARBA00004141"/>
    </source>
</evidence>
<evidence type="ECO:0000313" key="9">
    <source>
        <dbReference type="Proteomes" id="UP001283341"/>
    </source>
</evidence>
<feature type="transmembrane region" description="Helical" evidence="6">
    <location>
        <begin position="49"/>
        <end position="71"/>
    </location>
</feature>
<evidence type="ECO:0000256" key="2">
    <source>
        <dbReference type="ARBA" id="ARBA00022692"/>
    </source>
</evidence>
<accession>A0AAE0LY59</accession>
<name>A0AAE0LY59_9PEZI</name>
<dbReference type="AlphaFoldDB" id="A0AAE0LY59"/>
<evidence type="ECO:0000259" key="7">
    <source>
        <dbReference type="Pfam" id="PF20684"/>
    </source>
</evidence>
<evidence type="ECO:0000313" key="8">
    <source>
        <dbReference type="EMBL" id="KAK3312211.1"/>
    </source>
</evidence>
<proteinExistence type="inferred from homology"/>
<feature type="transmembrane region" description="Helical" evidence="6">
    <location>
        <begin position="127"/>
        <end position="148"/>
    </location>
</feature>
<feature type="transmembrane region" description="Helical" evidence="6">
    <location>
        <begin position="91"/>
        <end position="115"/>
    </location>
</feature>
<evidence type="ECO:0000256" key="6">
    <source>
        <dbReference type="SAM" id="Phobius"/>
    </source>
</evidence>
<keyword evidence="3 6" id="KW-1133">Transmembrane helix</keyword>
<feature type="transmembrane region" description="Helical" evidence="6">
    <location>
        <begin position="171"/>
        <end position="193"/>
    </location>
</feature>
<dbReference type="PANTHER" id="PTHR33048">
    <property type="entry name" value="PTH11-LIKE INTEGRAL MEMBRANE PROTEIN (AFU_ORTHOLOGUE AFUA_5G11245)"/>
    <property type="match status" value="1"/>
</dbReference>
<reference evidence="8" key="2">
    <citation type="submission" date="2023-06" db="EMBL/GenBank/DDBJ databases">
        <authorList>
            <consortium name="Lawrence Berkeley National Laboratory"/>
            <person name="Haridas S."/>
            <person name="Hensen N."/>
            <person name="Bonometti L."/>
            <person name="Westerberg I."/>
            <person name="Brannstrom I.O."/>
            <person name="Guillou S."/>
            <person name="Cros-Aarteil S."/>
            <person name="Calhoun S."/>
            <person name="Kuo A."/>
            <person name="Mondo S."/>
            <person name="Pangilinan J."/>
            <person name="Riley R."/>
            <person name="Labutti K."/>
            <person name="Andreopoulos B."/>
            <person name="Lipzen A."/>
            <person name="Chen C."/>
            <person name="Yanf M."/>
            <person name="Daum C."/>
            <person name="Ng V."/>
            <person name="Clum A."/>
            <person name="Steindorff A."/>
            <person name="Ohm R."/>
            <person name="Martin F."/>
            <person name="Silar P."/>
            <person name="Natvig D."/>
            <person name="Lalanne C."/>
            <person name="Gautier V."/>
            <person name="Ament-Velasquez S.L."/>
            <person name="Kruys A."/>
            <person name="Hutchinson M.I."/>
            <person name="Powell A.J."/>
            <person name="Barry K."/>
            <person name="Miller A.N."/>
            <person name="Grigoriev I.V."/>
            <person name="Debuchy R."/>
            <person name="Gladieux P."/>
            <person name="Thoren M.H."/>
            <person name="Johannesson H."/>
        </authorList>
    </citation>
    <scope>NUCLEOTIDE SEQUENCE</scope>
    <source>
        <strain evidence="8">CBS 118394</strain>
    </source>
</reference>
<feature type="domain" description="Rhodopsin" evidence="7">
    <location>
        <begin position="33"/>
        <end position="273"/>
    </location>
</feature>
<comment type="similarity">
    <text evidence="5">Belongs to the SAT4 family.</text>
</comment>